<evidence type="ECO:0000313" key="1">
    <source>
        <dbReference type="EMBL" id="KGM09388.1"/>
    </source>
</evidence>
<dbReference type="InterPro" id="IPR043755">
    <property type="entry name" value="DUF5701"/>
</dbReference>
<dbReference type="Pfam" id="PF18959">
    <property type="entry name" value="DUF5701"/>
    <property type="match status" value="1"/>
</dbReference>
<dbReference type="Proteomes" id="UP000029839">
    <property type="component" value="Unassembled WGS sequence"/>
</dbReference>
<evidence type="ECO:0000313" key="2">
    <source>
        <dbReference type="Proteomes" id="UP000029839"/>
    </source>
</evidence>
<name>A0A0A0BLI9_9CELL</name>
<protein>
    <submittedName>
        <fullName evidence="1">Uncharacterized protein</fullName>
    </submittedName>
</protein>
<dbReference type="RefSeq" id="WP_052426462.1">
    <property type="nucleotide sequence ID" value="NZ_AXCY01000100.1"/>
</dbReference>
<gene>
    <name evidence="1" type="ORF">N868_02350</name>
</gene>
<proteinExistence type="predicted"/>
<comment type="caution">
    <text evidence="1">The sequence shown here is derived from an EMBL/GenBank/DDBJ whole genome shotgun (WGS) entry which is preliminary data.</text>
</comment>
<sequence>MPQPVVTVPEDLPTVVAEASAPPFDPAADLLTELDRQVELVLTLGVGQVLGLAPDDVRRRVEPLRAALGRLLVDGGPPADADAVAREDHVPLVLVLDGGTAGVVETVPAMRRGARRGVSVLPRDELAGYTPLPDVEPPAGPYLLLDVDTGGDLRGVTPEDALVRVRGRGRTPLTVAEGVALVVVRPDVLRPNRCFSLPGARAGDQRVPAVWISERRPKLGWCWDRNPHTWLGTAHAATRLGG</sequence>
<accession>A0A0A0BLI9</accession>
<dbReference type="AlphaFoldDB" id="A0A0A0BLI9"/>
<reference evidence="1 2" key="2">
    <citation type="journal article" date="2015" name="Stand. Genomic Sci.">
        <title>Draft genome sequence of Cellulomonas carbonis T26(T) and comparative analysis of six Cellulomonas genomes.</title>
        <authorList>
            <person name="Zhuang W."/>
            <person name="Zhang S."/>
            <person name="Xia X."/>
            <person name="Wang G."/>
        </authorList>
    </citation>
    <scope>NUCLEOTIDE SEQUENCE [LARGE SCALE GENOMIC DNA]</scope>
    <source>
        <strain evidence="1 2">T26</strain>
    </source>
</reference>
<dbReference type="EMBL" id="AXCY01000100">
    <property type="protein sequence ID" value="KGM09388.1"/>
    <property type="molecule type" value="Genomic_DNA"/>
</dbReference>
<organism evidence="1 2">
    <name type="scientific">Cellulomonas carbonis T26</name>
    <dbReference type="NCBI Taxonomy" id="947969"/>
    <lineage>
        <taxon>Bacteria</taxon>
        <taxon>Bacillati</taxon>
        <taxon>Actinomycetota</taxon>
        <taxon>Actinomycetes</taxon>
        <taxon>Micrococcales</taxon>
        <taxon>Cellulomonadaceae</taxon>
        <taxon>Cellulomonas</taxon>
    </lineage>
</organism>
<reference evidence="1 2" key="1">
    <citation type="submission" date="2013-08" db="EMBL/GenBank/DDBJ databases">
        <title>Genome sequencing of Cellulomonas carbonis T26.</title>
        <authorList>
            <person name="Chen F."/>
            <person name="Li Y."/>
            <person name="Wang G."/>
        </authorList>
    </citation>
    <scope>NUCLEOTIDE SEQUENCE [LARGE SCALE GENOMIC DNA]</scope>
    <source>
        <strain evidence="1 2">T26</strain>
    </source>
</reference>
<keyword evidence="2" id="KW-1185">Reference proteome</keyword>